<dbReference type="Proteomes" id="UP000230790">
    <property type="component" value="Unassembled WGS sequence"/>
</dbReference>
<evidence type="ECO:0000313" key="3">
    <source>
        <dbReference type="Proteomes" id="UP000230790"/>
    </source>
</evidence>
<proteinExistence type="predicted"/>
<keyword evidence="1" id="KW-0812">Transmembrane</keyword>
<feature type="transmembrane region" description="Helical" evidence="1">
    <location>
        <begin position="451"/>
        <end position="468"/>
    </location>
</feature>
<gene>
    <name evidence="2" type="ORF">CUN48_06425</name>
</gene>
<dbReference type="AlphaFoldDB" id="A0A2M8QDP4"/>
<dbReference type="InterPro" id="IPR017850">
    <property type="entry name" value="Alkaline_phosphatase_core_sf"/>
</dbReference>
<feature type="transmembrane region" description="Helical" evidence="1">
    <location>
        <begin position="412"/>
        <end position="431"/>
    </location>
</feature>
<evidence type="ECO:0008006" key="4">
    <source>
        <dbReference type="Google" id="ProtNLM"/>
    </source>
</evidence>
<keyword evidence="1" id="KW-0472">Membrane</keyword>
<reference evidence="2 3" key="1">
    <citation type="submission" date="2017-11" db="EMBL/GenBank/DDBJ databases">
        <title>Evolution of Phototrophy in the Chloroflexi Phylum Driven by Horizontal Gene Transfer.</title>
        <authorList>
            <person name="Ward L.M."/>
            <person name="Hemp J."/>
            <person name="Shih P.M."/>
            <person name="Mcglynn S.E."/>
            <person name="Fischer W."/>
        </authorList>
    </citation>
    <scope>NUCLEOTIDE SEQUENCE [LARGE SCALE GENOMIC DNA]</scope>
    <source>
        <strain evidence="2">JP3_7</strain>
    </source>
</reference>
<protein>
    <recommendedName>
        <fullName evidence="4">Metalloenzyme domain-containing protein</fullName>
    </recommendedName>
</protein>
<feature type="transmembrane region" description="Helical" evidence="1">
    <location>
        <begin position="386"/>
        <end position="405"/>
    </location>
</feature>
<name>A0A2M8QDP4_9CHLR</name>
<evidence type="ECO:0000256" key="1">
    <source>
        <dbReference type="SAM" id="Phobius"/>
    </source>
</evidence>
<sequence>MRRLAENAFALTVALLIALTLAATFAEQVRAQLWQRYANYTSPFLEPLPSGPSRPPLARRVVVVLVHGLRLDESRQMPALNAWRMRGADITLELRPPTYRLPMLLTSLSGAWPETHGATTNSPLLLTQPDTILRTAQASGKTTAFVGSDSLSDWLGATLQRVEVVDELAPAQRDQQAVELALTVLNDSARPAQLVLVALSLPEETAQRDPESYRAAIAATDFRIEAIGQALDLGVDTFVVLSDRGLTYDGRSGGGEAEVVRAPLVLAGAGVAPGAQAIAPATAVAPTLAALMGAPIPAHAQSGPILEALAPEPALLMASARQLTAFYELWSATMRQPRFASALLRRYEDRLAAGDTISYAKWLAELNQSVRQAASARLNTERITRLPLAAGASLLLLLTTGLIVNRQLIRPAAGALAYLVAWAVLFFVARGGRLSLSLFPDGDPTATLGEWARSSSALMGLIGVAIAFTSGSCEDVFEAIVAALGALGMIAIVQLWVFIGFYWQWGDAFTWTLPDSSAFTAALLALTQLAGLSIQATPDLPRLPLALLVAIAAAVIYAFVRRPSI</sequence>
<dbReference type="SUPFAM" id="SSF53649">
    <property type="entry name" value="Alkaline phosphatase-like"/>
    <property type="match status" value="1"/>
</dbReference>
<organism evidence="2 3">
    <name type="scientific">Candidatus Thermofonsia Clade 3 bacterium</name>
    <dbReference type="NCBI Taxonomy" id="2364212"/>
    <lineage>
        <taxon>Bacteria</taxon>
        <taxon>Bacillati</taxon>
        <taxon>Chloroflexota</taxon>
        <taxon>Candidatus Thermofontia</taxon>
        <taxon>Candidatus Thermofonsia Clade 3</taxon>
    </lineage>
</organism>
<dbReference type="EMBL" id="PGTN01000032">
    <property type="protein sequence ID" value="PJF47872.1"/>
    <property type="molecule type" value="Genomic_DNA"/>
</dbReference>
<keyword evidence="1" id="KW-1133">Transmembrane helix</keyword>
<comment type="caution">
    <text evidence="2">The sequence shown here is derived from an EMBL/GenBank/DDBJ whole genome shotgun (WGS) entry which is preliminary data.</text>
</comment>
<accession>A0A2M8QDP4</accession>
<evidence type="ECO:0000313" key="2">
    <source>
        <dbReference type="EMBL" id="PJF47872.1"/>
    </source>
</evidence>
<feature type="transmembrane region" description="Helical" evidence="1">
    <location>
        <begin position="480"/>
        <end position="505"/>
    </location>
</feature>
<dbReference type="Gene3D" id="3.40.720.10">
    <property type="entry name" value="Alkaline Phosphatase, subunit A"/>
    <property type="match status" value="1"/>
</dbReference>
<feature type="transmembrane region" description="Helical" evidence="1">
    <location>
        <begin position="543"/>
        <end position="560"/>
    </location>
</feature>